<evidence type="ECO:0000313" key="2">
    <source>
        <dbReference type="Proteomes" id="UP000656244"/>
    </source>
</evidence>
<proteinExistence type="predicted"/>
<dbReference type="Proteomes" id="UP000656244">
    <property type="component" value="Unassembled WGS sequence"/>
</dbReference>
<name>A0A923KML2_9FLAO</name>
<dbReference type="EMBL" id="JACNMF010000004">
    <property type="protein sequence ID" value="MBC3759185.1"/>
    <property type="molecule type" value="Genomic_DNA"/>
</dbReference>
<dbReference type="AlphaFoldDB" id="A0A923KML2"/>
<comment type="caution">
    <text evidence="1">The sequence shown here is derived from an EMBL/GenBank/DDBJ whole genome shotgun (WGS) entry which is preliminary data.</text>
</comment>
<accession>A0A923KML2</accession>
<sequence>MMISFVKTYLWLFLPILLLYNFEKRQAINKTILHDVLINHPGEKKPVNAILQEIQNEDGYPVQYVMDVYSVICLKQVCKEIPVTLYWNNIGEYQKYKIAKGRTLEKYEADLFEPEDYLKIQSIMANPNSPFKDVYYDEILSVPQESDIDDLDAVSGPTALELDEKDTVPGAALTCYTLWHWANGEVVSKIKNITGKSLSLTQLQDFILKENETYFNIAINELNRRDLFSKEIIDTIILKVLKDEALLKKAFGYFEKAPSELYYDATKRLFFEGSKKQKLVVIQSLQNASDVPKIQLDDLSTTFGSLSSYQEVSMLLNLMEKKQHYSEILLNNVVPLLESDFLIARRVYWFLKNHKALNANEQDLEVFYQKNKSRL</sequence>
<protein>
    <submittedName>
        <fullName evidence="1">Uncharacterized protein</fullName>
    </submittedName>
</protein>
<keyword evidence="2" id="KW-1185">Reference proteome</keyword>
<reference evidence="1" key="1">
    <citation type="submission" date="2020-08" db="EMBL/GenBank/DDBJ databases">
        <title>Hyunsoonleella sp. strain SJ7 genome sequencing and assembly.</title>
        <authorList>
            <person name="Kim I."/>
        </authorList>
    </citation>
    <scope>NUCLEOTIDE SEQUENCE</scope>
    <source>
        <strain evidence="1">SJ7</strain>
    </source>
</reference>
<evidence type="ECO:0000313" key="1">
    <source>
        <dbReference type="EMBL" id="MBC3759185.1"/>
    </source>
</evidence>
<dbReference type="RefSeq" id="WP_186562798.1">
    <property type="nucleotide sequence ID" value="NZ_JACNMF010000004.1"/>
</dbReference>
<gene>
    <name evidence="1" type="ORF">H7U19_12260</name>
</gene>
<organism evidence="1 2">
    <name type="scientific">Hyunsoonleella aquatilis</name>
    <dbReference type="NCBI Taxonomy" id="2762758"/>
    <lineage>
        <taxon>Bacteria</taxon>
        <taxon>Pseudomonadati</taxon>
        <taxon>Bacteroidota</taxon>
        <taxon>Flavobacteriia</taxon>
        <taxon>Flavobacteriales</taxon>
        <taxon>Flavobacteriaceae</taxon>
    </lineage>
</organism>